<evidence type="ECO:0000313" key="16">
    <source>
        <dbReference type="WBParaSite" id="L893_g5404.t2"/>
    </source>
</evidence>
<feature type="domain" description="Nuclear receptor" evidence="13">
    <location>
        <begin position="40"/>
        <end position="115"/>
    </location>
</feature>
<keyword evidence="6 11" id="KW-0805">Transcription regulation</keyword>
<evidence type="ECO:0000256" key="8">
    <source>
        <dbReference type="ARBA" id="ARBA00023163"/>
    </source>
</evidence>
<evidence type="ECO:0000256" key="6">
    <source>
        <dbReference type="ARBA" id="ARBA00023015"/>
    </source>
</evidence>
<dbReference type="GO" id="GO:0008270">
    <property type="term" value="F:zinc ion binding"/>
    <property type="evidence" value="ECO:0007669"/>
    <property type="project" value="UniProtKB-KW"/>
</dbReference>
<dbReference type="CDD" id="cd06157">
    <property type="entry name" value="NR_LBD"/>
    <property type="match status" value="1"/>
</dbReference>
<evidence type="ECO:0000256" key="10">
    <source>
        <dbReference type="ARBA" id="ARBA00023242"/>
    </source>
</evidence>
<keyword evidence="4 11" id="KW-0863">Zinc-finger</keyword>
<keyword evidence="5 11" id="KW-0862">Zinc</keyword>
<sequence length="498" mass="56843">MIKRKLAYYSEDVRVDCGPANGFHKKVFSSGADQPTTSNQLLCDVCGDVAYGKHYGVNACNGCKGFFRRSIWSRRQYSCRFGGDCPVVKEHRNVCRACRLKKCYTAGMNPDGLSNVAKSSLFRGSAVQNERDRNLKNGHGIAPHRQQRSKLRSSVRDNCAQTDMSLPNMQYTGSVFLQPSPLVGGSSSSSCSSFVYKQENPTTPPEQDLPSPPNNDDDLYLRLYALEEHIFNNVEGVGPLLAPKEKVDLPFEKVFYEPTRVDRRYKMLFTGKSILTKDGLVEGWRRHFVFFADWAQGLKDFVCLSIEDQMLLAKRRLVYHGWLSHSYYSMRSGKNGLCFANGCYHPQKDSEDSHLRDRTISEFYSDSVTRMMEGLITPMKNMKLDPYEYCLLKGICFFKEEIDLSSYGQQHVAHTRERYISALFRYIKAHKCKDSSAAIERLQEILLLLPVVTSLYHLMNDRVEMNRVFNIMDFDLLIIDVHKGTWHRSRSSSAANSG</sequence>
<dbReference type="Pfam" id="PF00104">
    <property type="entry name" value="Hormone_recep"/>
    <property type="match status" value="1"/>
</dbReference>
<proteinExistence type="inferred from homology"/>
<dbReference type="PROSITE" id="PS00031">
    <property type="entry name" value="NUCLEAR_REC_DBD_1"/>
    <property type="match status" value="1"/>
</dbReference>
<keyword evidence="8 11" id="KW-0804">Transcription</keyword>
<dbReference type="Pfam" id="PF00105">
    <property type="entry name" value="zf-C4"/>
    <property type="match status" value="1"/>
</dbReference>
<feature type="region of interest" description="Disordered" evidence="12">
    <location>
        <begin position="193"/>
        <end position="214"/>
    </location>
</feature>
<evidence type="ECO:0000256" key="1">
    <source>
        <dbReference type="ARBA" id="ARBA00004123"/>
    </source>
</evidence>
<dbReference type="InterPro" id="IPR013088">
    <property type="entry name" value="Znf_NHR/GATA"/>
</dbReference>
<dbReference type="PANTHER" id="PTHR47630:SF1">
    <property type="entry name" value="NUCLEAR HORMONE RECEPTOR FAMILY MEMBER NHR-4"/>
    <property type="match status" value="1"/>
</dbReference>
<evidence type="ECO:0000256" key="4">
    <source>
        <dbReference type="ARBA" id="ARBA00022771"/>
    </source>
</evidence>
<comment type="similarity">
    <text evidence="2 11">Belongs to the nuclear hormone receptor family.</text>
</comment>
<dbReference type="GO" id="GO:0005634">
    <property type="term" value="C:nucleus"/>
    <property type="evidence" value="ECO:0007669"/>
    <property type="project" value="UniProtKB-SubCell"/>
</dbReference>
<dbReference type="PROSITE" id="PS51030">
    <property type="entry name" value="NUCLEAR_REC_DBD_2"/>
    <property type="match status" value="1"/>
</dbReference>
<dbReference type="PROSITE" id="PS51843">
    <property type="entry name" value="NR_LBD"/>
    <property type="match status" value="1"/>
</dbReference>
<keyword evidence="3 11" id="KW-0479">Metal-binding</keyword>
<evidence type="ECO:0000256" key="7">
    <source>
        <dbReference type="ARBA" id="ARBA00023125"/>
    </source>
</evidence>
<dbReference type="SUPFAM" id="SSF57716">
    <property type="entry name" value="Glucocorticoid receptor-like (DNA-binding domain)"/>
    <property type="match status" value="1"/>
</dbReference>
<dbReference type="GO" id="GO:0003700">
    <property type="term" value="F:DNA-binding transcription factor activity"/>
    <property type="evidence" value="ECO:0007669"/>
    <property type="project" value="InterPro"/>
</dbReference>
<evidence type="ECO:0000259" key="14">
    <source>
        <dbReference type="PROSITE" id="PS51843"/>
    </source>
</evidence>
<evidence type="ECO:0000259" key="13">
    <source>
        <dbReference type="PROSITE" id="PS51030"/>
    </source>
</evidence>
<accession>A0A1I8AFF9</accession>
<dbReference type="SMART" id="SM00430">
    <property type="entry name" value="HOLI"/>
    <property type="match status" value="1"/>
</dbReference>
<evidence type="ECO:0000256" key="3">
    <source>
        <dbReference type="ARBA" id="ARBA00022723"/>
    </source>
</evidence>
<dbReference type="AlphaFoldDB" id="A0A1I8AFF9"/>
<dbReference type="InterPro" id="IPR052499">
    <property type="entry name" value="C.elegans_NHRs"/>
</dbReference>
<dbReference type="InterPro" id="IPR035500">
    <property type="entry name" value="NHR-like_dom_sf"/>
</dbReference>
<dbReference type="CDD" id="cd06960">
    <property type="entry name" value="NR_DBD_HNF4A"/>
    <property type="match status" value="1"/>
</dbReference>
<evidence type="ECO:0000313" key="15">
    <source>
        <dbReference type="Proteomes" id="UP000095287"/>
    </source>
</evidence>
<dbReference type="InterPro" id="IPR049636">
    <property type="entry name" value="HNF4-like_DBD"/>
</dbReference>
<dbReference type="InterPro" id="IPR000536">
    <property type="entry name" value="Nucl_hrmn_rcpt_lig-bd"/>
</dbReference>
<organism evidence="15 16">
    <name type="scientific">Steinernema glaseri</name>
    <dbReference type="NCBI Taxonomy" id="37863"/>
    <lineage>
        <taxon>Eukaryota</taxon>
        <taxon>Metazoa</taxon>
        <taxon>Ecdysozoa</taxon>
        <taxon>Nematoda</taxon>
        <taxon>Chromadorea</taxon>
        <taxon>Rhabditida</taxon>
        <taxon>Tylenchina</taxon>
        <taxon>Panagrolaimomorpha</taxon>
        <taxon>Strongyloidoidea</taxon>
        <taxon>Steinernematidae</taxon>
        <taxon>Steinernema</taxon>
    </lineage>
</organism>
<evidence type="ECO:0000256" key="5">
    <source>
        <dbReference type="ARBA" id="ARBA00022833"/>
    </source>
</evidence>
<feature type="domain" description="NR LBD" evidence="14">
    <location>
        <begin position="239"/>
        <end position="485"/>
    </location>
</feature>
<dbReference type="SMART" id="SM00399">
    <property type="entry name" value="ZnF_C4"/>
    <property type="match status" value="1"/>
</dbReference>
<evidence type="ECO:0000256" key="9">
    <source>
        <dbReference type="ARBA" id="ARBA00023170"/>
    </source>
</evidence>
<reference evidence="16" key="1">
    <citation type="submission" date="2016-11" db="UniProtKB">
        <authorList>
            <consortium name="WormBaseParasite"/>
        </authorList>
    </citation>
    <scope>IDENTIFICATION</scope>
</reference>
<protein>
    <submittedName>
        <fullName evidence="16">Nuclear receptor domain-containing protein</fullName>
    </submittedName>
</protein>
<dbReference type="Gene3D" id="3.30.50.10">
    <property type="entry name" value="Erythroid Transcription Factor GATA-1, subunit A"/>
    <property type="match status" value="1"/>
</dbReference>
<keyword evidence="10 11" id="KW-0539">Nucleus</keyword>
<evidence type="ECO:0000256" key="12">
    <source>
        <dbReference type="SAM" id="MobiDB-lite"/>
    </source>
</evidence>
<feature type="region of interest" description="Disordered" evidence="12">
    <location>
        <begin position="133"/>
        <end position="154"/>
    </location>
</feature>
<keyword evidence="7 11" id="KW-0238">DNA-binding</keyword>
<dbReference type="Proteomes" id="UP000095287">
    <property type="component" value="Unplaced"/>
</dbReference>
<comment type="subcellular location">
    <subcellularLocation>
        <location evidence="1 11">Nucleus</location>
    </subcellularLocation>
</comment>
<keyword evidence="15" id="KW-1185">Reference proteome</keyword>
<evidence type="ECO:0000256" key="11">
    <source>
        <dbReference type="RuleBase" id="RU004334"/>
    </source>
</evidence>
<name>A0A1I8AFF9_9BILA</name>
<dbReference type="InterPro" id="IPR001628">
    <property type="entry name" value="Znf_hrmn_rcpt"/>
</dbReference>
<dbReference type="Gene3D" id="1.10.565.10">
    <property type="entry name" value="Retinoid X Receptor"/>
    <property type="match status" value="1"/>
</dbReference>
<dbReference type="SUPFAM" id="SSF48508">
    <property type="entry name" value="Nuclear receptor ligand-binding domain"/>
    <property type="match status" value="1"/>
</dbReference>
<evidence type="ECO:0000256" key="2">
    <source>
        <dbReference type="ARBA" id="ARBA00005993"/>
    </source>
</evidence>
<dbReference type="PRINTS" id="PR00047">
    <property type="entry name" value="STROIDFINGER"/>
</dbReference>
<dbReference type="PANTHER" id="PTHR47630">
    <property type="entry name" value="NUCLEAR HORMONE RECEPTOR FAMILY-RELATED-RELATED"/>
    <property type="match status" value="1"/>
</dbReference>
<dbReference type="FunFam" id="3.30.50.10:FF:000030">
    <property type="entry name" value="Nuclear Hormone Receptor family"/>
    <property type="match status" value="1"/>
</dbReference>
<dbReference type="WBParaSite" id="L893_g5404.t2">
    <property type="protein sequence ID" value="L893_g5404.t2"/>
    <property type="gene ID" value="L893_g5404"/>
</dbReference>
<dbReference type="GO" id="GO:0000978">
    <property type="term" value="F:RNA polymerase II cis-regulatory region sequence-specific DNA binding"/>
    <property type="evidence" value="ECO:0007669"/>
    <property type="project" value="InterPro"/>
</dbReference>
<keyword evidence="9 11" id="KW-0675">Receptor</keyword>